<evidence type="ECO:0000256" key="8">
    <source>
        <dbReference type="ARBA" id="ARBA00048679"/>
    </source>
</evidence>
<dbReference type="PROSITE" id="PS50011">
    <property type="entry name" value="PROTEIN_KINASE_DOM"/>
    <property type="match status" value="1"/>
</dbReference>
<comment type="caution">
    <text evidence="10">The sequence shown here is derived from an EMBL/GenBank/DDBJ whole genome shotgun (WGS) entry which is preliminary data.</text>
</comment>
<organism evidence="10 11">
    <name type="scientific">Candidatus Frankia alpina</name>
    <dbReference type="NCBI Taxonomy" id="2699483"/>
    <lineage>
        <taxon>Bacteria</taxon>
        <taxon>Bacillati</taxon>
        <taxon>Actinomycetota</taxon>
        <taxon>Actinomycetes</taxon>
        <taxon>Frankiales</taxon>
        <taxon>Frankiaceae</taxon>
        <taxon>Frankia</taxon>
    </lineage>
</organism>
<gene>
    <name evidence="10" type="ORF">E7Y31_21710</name>
</gene>
<keyword evidence="5 10" id="KW-0418">Kinase</keyword>
<accession>A0A4S5BVT4</accession>
<evidence type="ECO:0000256" key="3">
    <source>
        <dbReference type="ARBA" id="ARBA00022679"/>
    </source>
</evidence>
<evidence type="ECO:0000256" key="1">
    <source>
        <dbReference type="ARBA" id="ARBA00012513"/>
    </source>
</evidence>
<evidence type="ECO:0000256" key="4">
    <source>
        <dbReference type="ARBA" id="ARBA00022741"/>
    </source>
</evidence>
<dbReference type="Proteomes" id="UP000305282">
    <property type="component" value="Unassembled WGS sequence"/>
</dbReference>
<dbReference type="RefSeq" id="WP_136449563.1">
    <property type="nucleotide sequence ID" value="NZ_SSXH01000881.1"/>
</dbReference>
<keyword evidence="4" id="KW-0547">Nucleotide-binding</keyword>
<dbReference type="PROSITE" id="PS00108">
    <property type="entry name" value="PROTEIN_KINASE_ST"/>
    <property type="match status" value="1"/>
</dbReference>
<evidence type="ECO:0000259" key="9">
    <source>
        <dbReference type="PROSITE" id="PS50011"/>
    </source>
</evidence>
<dbReference type="SMART" id="SM00220">
    <property type="entry name" value="S_TKc"/>
    <property type="match status" value="1"/>
</dbReference>
<keyword evidence="6" id="KW-0067">ATP-binding</keyword>
<dbReference type="EMBL" id="SSXH01000881">
    <property type="protein sequence ID" value="THJ37074.1"/>
    <property type="molecule type" value="Genomic_DNA"/>
</dbReference>
<feature type="non-terminal residue" evidence="10">
    <location>
        <position position="246"/>
    </location>
</feature>
<dbReference type="InterPro" id="IPR008271">
    <property type="entry name" value="Ser/Thr_kinase_AS"/>
</dbReference>
<evidence type="ECO:0000256" key="6">
    <source>
        <dbReference type="ARBA" id="ARBA00022840"/>
    </source>
</evidence>
<evidence type="ECO:0000313" key="10">
    <source>
        <dbReference type="EMBL" id="THJ37074.1"/>
    </source>
</evidence>
<keyword evidence="2 10" id="KW-0723">Serine/threonine-protein kinase</keyword>
<name>A0A4S5BVT4_9ACTN</name>
<dbReference type="SUPFAM" id="SSF56112">
    <property type="entry name" value="Protein kinase-like (PK-like)"/>
    <property type="match status" value="1"/>
</dbReference>
<sequence length="246" mass="26908">MARKLGSSYTLEAMIDRGAMGEVWCGHDEDGAPLAFKLLLSELMSDQEIVARFMRERSVLIRVDSPFVVRVRDLVAERGHLAIVMDFVEGSDLRRELRRRRTFPPAEAVATTVDILTGLGAAHELGIIHHDLKPENVLLDRHDGGYQPKISDFGIAGLMGASTRLTTRQGILGTPLYMAPEMIEEGVAGPPADVYAAGIVLYELLCGVTPFTGRAPLAIMRAHVDLLPARPPDLTDELWSVLAAML</sequence>
<evidence type="ECO:0000256" key="5">
    <source>
        <dbReference type="ARBA" id="ARBA00022777"/>
    </source>
</evidence>
<dbReference type="GO" id="GO:0004674">
    <property type="term" value="F:protein serine/threonine kinase activity"/>
    <property type="evidence" value="ECO:0007669"/>
    <property type="project" value="UniProtKB-KW"/>
</dbReference>
<evidence type="ECO:0000256" key="7">
    <source>
        <dbReference type="ARBA" id="ARBA00047899"/>
    </source>
</evidence>
<dbReference type="PANTHER" id="PTHR24356">
    <property type="entry name" value="SERINE/THREONINE-PROTEIN KINASE"/>
    <property type="match status" value="1"/>
</dbReference>
<dbReference type="InterPro" id="IPR011009">
    <property type="entry name" value="Kinase-like_dom_sf"/>
</dbReference>
<comment type="catalytic activity">
    <reaction evidence="8">
        <text>L-seryl-[protein] + ATP = O-phospho-L-seryl-[protein] + ADP + H(+)</text>
        <dbReference type="Rhea" id="RHEA:17989"/>
        <dbReference type="Rhea" id="RHEA-COMP:9863"/>
        <dbReference type="Rhea" id="RHEA-COMP:11604"/>
        <dbReference type="ChEBI" id="CHEBI:15378"/>
        <dbReference type="ChEBI" id="CHEBI:29999"/>
        <dbReference type="ChEBI" id="CHEBI:30616"/>
        <dbReference type="ChEBI" id="CHEBI:83421"/>
        <dbReference type="ChEBI" id="CHEBI:456216"/>
        <dbReference type="EC" id="2.7.11.1"/>
    </reaction>
</comment>
<dbReference type="CDD" id="cd14014">
    <property type="entry name" value="STKc_PknB_like"/>
    <property type="match status" value="1"/>
</dbReference>
<dbReference type="AlphaFoldDB" id="A0A4S5BVT4"/>
<dbReference type="Gene3D" id="1.10.510.10">
    <property type="entry name" value="Transferase(Phosphotransferase) domain 1"/>
    <property type="match status" value="1"/>
</dbReference>
<protein>
    <recommendedName>
        <fullName evidence="1">non-specific serine/threonine protein kinase</fullName>
        <ecNumber evidence="1">2.7.11.1</ecNumber>
    </recommendedName>
</protein>
<keyword evidence="3" id="KW-0808">Transferase</keyword>
<dbReference type="EC" id="2.7.11.1" evidence="1"/>
<evidence type="ECO:0000313" key="11">
    <source>
        <dbReference type="Proteomes" id="UP000305282"/>
    </source>
</evidence>
<comment type="catalytic activity">
    <reaction evidence="7">
        <text>L-threonyl-[protein] + ATP = O-phospho-L-threonyl-[protein] + ADP + H(+)</text>
        <dbReference type="Rhea" id="RHEA:46608"/>
        <dbReference type="Rhea" id="RHEA-COMP:11060"/>
        <dbReference type="Rhea" id="RHEA-COMP:11605"/>
        <dbReference type="ChEBI" id="CHEBI:15378"/>
        <dbReference type="ChEBI" id="CHEBI:30013"/>
        <dbReference type="ChEBI" id="CHEBI:30616"/>
        <dbReference type="ChEBI" id="CHEBI:61977"/>
        <dbReference type="ChEBI" id="CHEBI:456216"/>
        <dbReference type="EC" id="2.7.11.1"/>
    </reaction>
</comment>
<dbReference type="Pfam" id="PF00069">
    <property type="entry name" value="Pkinase"/>
    <property type="match status" value="1"/>
</dbReference>
<keyword evidence="11" id="KW-1185">Reference proteome</keyword>
<dbReference type="InterPro" id="IPR000719">
    <property type="entry name" value="Prot_kinase_dom"/>
</dbReference>
<evidence type="ECO:0000256" key="2">
    <source>
        <dbReference type="ARBA" id="ARBA00022527"/>
    </source>
</evidence>
<dbReference type="OrthoDB" id="9762169at2"/>
<reference evidence="10 11" key="1">
    <citation type="submission" date="2019-04" db="EMBL/GenBank/DDBJ databases">
        <title>Draft genome sequences for three unisolated Alnus-infective Frankia Sp+ strains, AgTrS, AiOr and AvVan, the first sequenced Frankia strains able to sporulate in-planta.</title>
        <authorList>
            <person name="Bethencourt L."/>
            <person name="Vautrin F."/>
            <person name="Taib N."/>
            <person name="Dubost A."/>
            <person name="Castro-Garcia L."/>
            <person name="Imbaud O."/>
            <person name="Abrouk D."/>
            <person name="Fournier P."/>
            <person name="Briolay J."/>
            <person name="Nguyen A."/>
            <person name="Normand P."/>
            <person name="Fernandez M.P."/>
            <person name="Brochier-Armanet C."/>
            <person name="Herrera-Belaroussi A."/>
        </authorList>
    </citation>
    <scope>NUCLEOTIDE SEQUENCE [LARGE SCALE GENOMIC DNA]</scope>
    <source>
        <strain evidence="10 11">AvVan</strain>
    </source>
</reference>
<feature type="domain" description="Protein kinase" evidence="9">
    <location>
        <begin position="9"/>
        <end position="246"/>
    </location>
</feature>
<dbReference type="InterPro" id="IPR050236">
    <property type="entry name" value="Ser_Thr_kinase_AGC"/>
</dbReference>
<proteinExistence type="predicted"/>
<dbReference type="GO" id="GO:0005524">
    <property type="term" value="F:ATP binding"/>
    <property type="evidence" value="ECO:0007669"/>
    <property type="project" value="UniProtKB-KW"/>
</dbReference>